<feature type="compositionally biased region" description="Polar residues" evidence="1">
    <location>
        <begin position="119"/>
        <end position="128"/>
    </location>
</feature>
<dbReference type="InParanoid" id="J0LGE9"/>
<evidence type="ECO:0000256" key="1">
    <source>
        <dbReference type="SAM" id="MobiDB-lite"/>
    </source>
</evidence>
<accession>J0LGE9</accession>
<protein>
    <submittedName>
        <fullName evidence="2">Uncharacterized protein</fullName>
    </submittedName>
</protein>
<dbReference type="Proteomes" id="UP000006514">
    <property type="component" value="Unassembled WGS sequence"/>
</dbReference>
<dbReference type="EMBL" id="JH687856">
    <property type="protein sequence ID" value="EJD36656.1"/>
    <property type="molecule type" value="Genomic_DNA"/>
</dbReference>
<evidence type="ECO:0000313" key="3">
    <source>
        <dbReference type="Proteomes" id="UP000006514"/>
    </source>
</evidence>
<dbReference type="AlphaFoldDB" id="J0LGE9"/>
<keyword evidence="3" id="KW-1185">Reference proteome</keyword>
<organism evidence="2 3">
    <name type="scientific">Auricularia subglabra (strain TFB-10046 / SS5)</name>
    <name type="common">White-rot fungus</name>
    <name type="synonym">Auricularia delicata (strain TFB10046)</name>
    <dbReference type="NCBI Taxonomy" id="717982"/>
    <lineage>
        <taxon>Eukaryota</taxon>
        <taxon>Fungi</taxon>
        <taxon>Dikarya</taxon>
        <taxon>Basidiomycota</taxon>
        <taxon>Agaricomycotina</taxon>
        <taxon>Agaricomycetes</taxon>
        <taxon>Auriculariales</taxon>
        <taxon>Auriculariaceae</taxon>
        <taxon>Auricularia</taxon>
    </lineage>
</organism>
<feature type="region of interest" description="Disordered" evidence="1">
    <location>
        <begin position="107"/>
        <end position="150"/>
    </location>
</feature>
<proteinExistence type="predicted"/>
<sequence length="150" mass="16813">MPGRFGTWHFRTATGGNLRPAYRPDFPFVVPHPQTHRTTKLGAHEDLGEIDELEQQVYEGLSPDDQRVFLELSYEERDVCVEMTPEDREIFLGMSPEERAEWMNDVDADGDDGADVAAQSSSRANKSITFDDGDQTTTGSELDYSCFGTS</sequence>
<reference evidence="3" key="1">
    <citation type="journal article" date="2012" name="Science">
        <title>The Paleozoic origin of enzymatic lignin decomposition reconstructed from 31 fungal genomes.</title>
        <authorList>
            <person name="Floudas D."/>
            <person name="Binder M."/>
            <person name="Riley R."/>
            <person name="Barry K."/>
            <person name="Blanchette R.A."/>
            <person name="Henrissat B."/>
            <person name="Martinez A.T."/>
            <person name="Otillar R."/>
            <person name="Spatafora J.W."/>
            <person name="Yadav J.S."/>
            <person name="Aerts A."/>
            <person name="Benoit I."/>
            <person name="Boyd A."/>
            <person name="Carlson A."/>
            <person name="Copeland A."/>
            <person name="Coutinho P.M."/>
            <person name="de Vries R.P."/>
            <person name="Ferreira P."/>
            <person name="Findley K."/>
            <person name="Foster B."/>
            <person name="Gaskell J."/>
            <person name="Glotzer D."/>
            <person name="Gorecki P."/>
            <person name="Heitman J."/>
            <person name="Hesse C."/>
            <person name="Hori C."/>
            <person name="Igarashi K."/>
            <person name="Jurgens J.A."/>
            <person name="Kallen N."/>
            <person name="Kersten P."/>
            <person name="Kohler A."/>
            <person name="Kuees U."/>
            <person name="Kumar T.K.A."/>
            <person name="Kuo A."/>
            <person name="LaButti K."/>
            <person name="Larrondo L.F."/>
            <person name="Lindquist E."/>
            <person name="Ling A."/>
            <person name="Lombard V."/>
            <person name="Lucas S."/>
            <person name="Lundell T."/>
            <person name="Martin R."/>
            <person name="McLaughlin D.J."/>
            <person name="Morgenstern I."/>
            <person name="Morin E."/>
            <person name="Murat C."/>
            <person name="Nagy L.G."/>
            <person name="Nolan M."/>
            <person name="Ohm R.A."/>
            <person name="Patyshakuliyeva A."/>
            <person name="Rokas A."/>
            <person name="Ruiz-Duenas F.J."/>
            <person name="Sabat G."/>
            <person name="Salamov A."/>
            <person name="Samejima M."/>
            <person name="Schmutz J."/>
            <person name="Slot J.C."/>
            <person name="St John F."/>
            <person name="Stenlid J."/>
            <person name="Sun H."/>
            <person name="Sun S."/>
            <person name="Syed K."/>
            <person name="Tsang A."/>
            <person name="Wiebenga A."/>
            <person name="Young D."/>
            <person name="Pisabarro A."/>
            <person name="Eastwood D.C."/>
            <person name="Martin F."/>
            <person name="Cullen D."/>
            <person name="Grigoriev I.V."/>
            <person name="Hibbett D.S."/>
        </authorList>
    </citation>
    <scope>NUCLEOTIDE SEQUENCE [LARGE SCALE GENOMIC DNA]</scope>
    <source>
        <strain evidence="3">TFB10046</strain>
    </source>
</reference>
<name>J0LGE9_AURST</name>
<gene>
    <name evidence="2" type="ORF">AURDEDRAFT_174257</name>
</gene>
<evidence type="ECO:0000313" key="2">
    <source>
        <dbReference type="EMBL" id="EJD36656.1"/>
    </source>
</evidence>
<dbReference type="KEGG" id="adl:AURDEDRAFT_174257"/>